<keyword evidence="1" id="KW-0378">Hydrolase</keyword>
<gene>
    <name evidence="1" type="ORF">RIB2604_01706190</name>
</gene>
<dbReference type="EMBL" id="BCWF01000017">
    <property type="protein sequence ID" value="GAT23480.1"/>
    <property type="molecule type" value="Genomic_DNA"/>
</dbReference>
<dbReference type="Proteomes" id="UP000075230">
    <property type="component" value="Unassembled WGS sequence"/>
</dbReference>
<comment type="caution">
    <text evidence="1">The sequence shown here is derived from an EMBL/GenBank/DDBJ whole genome shotgun (WGS) entry which is preliminary data.</text>
</comment>
<reference evidence="2" key="2">
    <citation type="submission" date="2016-02" db="EMBL/GenBank/DDBJ databases">
        <title>Genome sequencing of Aspergillus luchuensis NBRC 4314.</title>
        <authorList>
            <person name="Yamada O."/>
        </authorList>
    </citation>
    <scope>NUCLEOTIDE SEQUENCE [LARGE SCALE GENOMIC DNA]</scope>
    <source>
        <strain evidence="2">RIB 2604</strain>
    </source>
</reference>
<proteinExistence type="predicted"/>
<reference evidence="1 2" key="1">
    <citation type="journal article" date="2016" name="DNA Res.">
        <title>Genome sequence of Aspergillus luchuensis NBRC 4314.</title>
        <authorList>
            <person name="Yamada O."/>
            <person name="Machida M."/>
            <person name="Hosoyama A."/>
            <person name="Goto M."/>
            <person name="Takahashi T."/>
            <person name="Futagami T."/>
            <person name="Yamagata Y."/>
            <person name="Takeuchi M."/>
            <person name="Kobayashi T."/>
            <person name="Koike H."/>
            <person name="Abe K."/>
            <person name="Asai K."/>
            <person name="Arita M."/>
            <person name="Fujita N."/>
            <person name="Fukuda K."/>
            <person name="Higa K."/>
            <person name="Horikawa H."/>
            <person name="Ishikawa T."/>
            <person name="Jinno K."/>
            <person name="Kato Y."/>
            <person name="Kirimura K."/>
            <person name="Mizutani O."/>
            <person name="Nakasone K."/>
            <person name="Sano M."/>
            <person name="Shiraishi Y."/>
            <person name="Tsukahara M."/>
            <person name="Gomi K."/>
        </authorList>
    </citation>
    <scope>NUCLEOTIDE SEQUENCE [LARGE SCALE GENOMIC DNA]</scope>
    <source>
        <strain evidence="1 2">RIB 2604</strain>
    </source>
</reference>
<evidence type="ECO:0000313" key="2">
    <source>
        <dbReference type="Proteomes" id="UP000075230"/>
    </source>
</evidence>
<evidence type="ECO:0000313" key="1">
    <source>
        <dbReference type="EMBL" id="GAT23480.1"/>
    </source>
</evidence>
<organism evidence="1 2">
    <name type="scientific">Aspergillus kawachii</name>
    <name type="common">White koji mold</name>
    <name type="synonym">Aspergillus awamori var. kawachi</name>
    <dbReference type="NCBI Taxonomy" id="1069201"/>
    <lineage>
        <taxon>Eukaryota</taxon>
        <taxon>Fungi</taxon>
        <taxon>Dikarya</taxon>
        <taxon>Ascomycota</taxon>
        <taxon>Pezizomycotina</taxon>
        <taxon>Eurotiomycetes</taxon>
        <taxon>Eurotiomycetidae</taxon>
        <taxon>Eurotiales</taxon>
        <taxon>Aspergillaceae</taxon>
        <taxon>Aspergillus</taxon>
        <taxon>Aspergillus subgen. Circumdati</taxon>
    </lineage>
</organism>
<protein>
    <submittedName>
        <fullName evidence="1">Similar to glycoside hydrolase family 95 protein</fullName>
    </submittedName>
</protein>
<dbReference type="GO" id="GO:0016787">
    <property type="term" value="F:hydrolase activity"/>
    <property type="evidence" value="ECO:0007669"/>
    <property type="project" value="UniProtKB-KW"/>
</dbReference>
<name>A0A146FBM3_ASPKA</name>
<dbReference type="AlphaFoldDB" id="A0A146FBM3"/>
<sequence>MTKYYQVKPKVAQGVLSTINFNEILHSRCKRDNTSPDAIRTHAPCTFATYELYERFNARKLFDSCLGGHIFRVWIVRYLMRPKAPRLQPEISEARRVQHVNKLSPRVTPGAWATFANRVFPPSPEDENNVSCNAMNTTEYSQGFPVVVKFSAGHLFKSNSSQSRQSVQ</sequence>
<accession>A0A146FBM3</accession>